<dbReference type="Proteomes" id="UP000636458">
    <property type="component" value="Unassembled WGS sequence"/>
</dbReference>
<keyword evidence="6" id="KW-0472">Membrane</keyword>
<dbReference type="PANTHER" id="PTHR43484:SF1">
    <property type="entry name" value="FLAGELLAR MOTOR SWITCH PROTEIN FLIN"/>
    <property type="match status" value="1"/>
</dbReference>
<dbReference type="Gene3D" id="2.30.330.10">
    <property type="entry name" value="SpoA-like"/>
    <property type="match status" value="1"/>
</dbReference>
<evidence type="ECO:0000256" key="6">
    <source>
        <dbReference type="ARBA" id="ARBA00023136"/>
    </source>
</evidence>
<name>A0A934SV98_9MICO</name>
<comment type="caution">
    <text evidence="8">The sequence shown here is derived from an EMBL/GenBank/DDBJ whole genome shotgun (WGS) entry which is preliminary data.</text>
</comment>
<gene>
    <name evidence="8" type="primary">fliN</name>
    <name evidence="8" type="ORF">IV501_13610</name>
</gene>
<accession>A0A934SV98</accession>
<dbReference type="InterPro" id="IPR036429">
    <property type="entry name" value="SpoA-like_sf"/>
</dbReference>
<proteinExistence type="inferred from homology"/>
<dbReference type="GO" id="GO:0071973">
    <property type="term" value="P:bacterial-type flagellum-dependent cell motility"/>
    <property type="evidence" value="ECO:0007669"/>
    <property type="project" value="InterPro"/>
</dbReference>
<keyword evidence="8" id="KW-0969">Cilium</keyword>
<protein>
    <submittedName>
        <fullName evidence="8">Flagellar motor switch protein FliN</fullName>
    </submittedName>
</protein>
<dbReference type="AlphaFoldDB" id="A0A934SV98"/>
<evidence type="ECO:0000259" key="7">
    <source>
        <dbReference type="Pfam" id="PF01052"/>
    </source>
</evidence>
<evidence type="ECO:0000256" key="2">
    <source>
        <dbReference type="ARBA" id="ARBA00009226"/>
    </source>
</evidence>
<dbReference type="EMBL" id="JAEPES010000004">
    <property type="protein sequence ID" value="MBK4348674.1"/>
    <property type="molecule type" value="Genomic_DNA"/>
</dbReference>
<dbReference type="InterPro" id="IPR001172">
    <property type="entry name" value="FliN_T3SS_HrcQb"/>
</dbReference>
<dbReference type="NCBIfam" id="TIGR02480">
    <property type="entry name" value="fliN"/>
    <property type="match status" value="1"/>
</dbReference>
<dbReference type="InterPro" id="IPR051469">
    <property type="entry name" value="FliN/MopA/SpaO"/>
</dbReference>
<dbReference type="PANTHER" id="PTHR43484">
    <property type="match status" value="1"/>
</dbReference>
<keyword evidence="8" id="KW-0966">Cell projection</keyword>
<keyword evidence="5" id="KW-0283">Flagellar rotation</keyword>
<dbReference type="GO" id="GO:0005886">
    <property type="term" value="C:plasma membrane"/>
    <property type="evidence" value="ECO:0007669"/>
    <property type="project" value="UniProtKB-SubCell"/>
</dbReference>
<dbReference type="InterPro" id="IPR012826">
    <property type="entry name" value="FliN"/>
</dbReference>
<reference evidence="8" key="1">
    <citation type="submission" date="2021-01" db="EMBL/GenBank/DDBJ databases">
        <title>Lacisediminihabitans sp. nov. strain G11-30, isolated from Antarctic Soil.</title>
        <authorList>
            <person name="Li J."/>
        </authorList>
    </citation>
    <scope>NUCLEOTIDE SEQUENCE</scope>
    <source>
        <strain evidence="8">G11-30</strain>
    </source>
</reference>
<sequence>MARGSPASSSPPSRNRPRILTFTSRSRGEEIVKKTTLDPQVAAAAALARLLPSATELSADHRGAGTEELGAGTRAAVVASFVGERSADLAVVLVDADAVSAASGTDSSLVSVADILRPALDAAAAELGTGVLGEARIDDATALFADPDTLVFTLATGGLTAGWFAIRVRENDVVAGAAPISDDAMVGKLGRISNVEMALTVEIGRTRMSVRDVLSLEPGAVIELDRSAGAPADVLLNGRLIAHGEIVVIDQDYAVRITRILDVAEGIL</sequence>
<dbReference type="GO" id="GO:0009425">
    <property type="term" value="C:bacterial-type flagellum basal body"/>
    <property type="evidence" value="ECO:0007669"/>
    <property type="project" value="InterPro"/>
</dbReference>
<keyword evidence="9" id="KW-1185">Reference proteome</keyword>
<evidence type="ECO:0000313" key="9">
    <source>
        <dbReference type="Proteomes" id="UP000636458"/>
    </source>
</evidence>
<dbReference type="PRINTS" id="PR00956">
    <property type="entry name" value="FLGMOTORFLIN"/>
</dbReference>
<feature type="domain" description="Flagellar motor switch protein FliN-like C-terminal" evidence="7">
    <location>
        <begin position="191"/>
        <end position="261"/>
    </location>
</feature>
<keyword evidence="3" id="KW-1003">Cell membrane</keyword>
<comment type="subcellular location">
    <subcellularLocation>
        <location evidence="1">Cell membrane</location>
        <topology evidence="1">Peripheral membrane protein</topology>
        <orientation evidence="1">Cytoplasmic side</orientation>
    </subcellularLocation>
</comment>
<dbReference type="Pfam" id="PF01052">
    <property type="entry name" value="FliMN_C"/>
    <property type="match status" value="1"/>
</dbReference>
<evidence type="ECO:0000256" key="4">
    <source>
        <dbReference type="ARBA" id="ARBA00022500"/>
    </source>
</evidence>
<evidence type="ECO:0000256" key="5">
    <source>
        <dbReference type="ARBA" id="ARBA00022779"/>
    </source>
</evidence>
<dbReference type="GO" id="GO:0003774">
    <property type="term" value="F:cytoskeletal motor activity"/>
    <property type="evidence" value="ECO:0007669"/>
    <property type="project" value="InterPro"/>
</dbReference>
<evidence type="ECO:0000256" key="1">
    <source>
        <dbReference type="ARBA" id="ARBA00004413"/>
    </source>
</evidence>
<comment type="similarity">
    <text evidence="2">Belongs to the FliN/MopA/SpaO family.</text>
</comment>
<dbReference type="InterPro" id="IPR001543">
    <property type="entry name" value="FliN-like_C"/>
</dbReference>
<keyword evidence="8" id="KW-0282">Flagellum</keyword>
<dbReference type="SUPFAM" id="SSF101801">
    <property type="entry name" value="Surface presentation of antigens (SPOA)"/>
    <property type="match status" value="1"/>
</dbReference>
<organism evidence="8 9">
    <name type="scientific">Lacisediminihabitans changchengi</name>
    <dbReference type="NCBI Taxonomy" id="2787634"/>
    <lineage>
        <taxon>Bacteria</taxon>
        <taxon>Bacillati</taxon>
        <taxon>Actinomycetota</taxon>
        <taxon>Actinomycetes</taxon>
        <taxon>Micrococcales</taxon>
        <taxon>Microbacteriaceae</taxon>
        <taxon>Lacisediminihabitans</taxon>
    </lineage>
</organism>
<evidence type="ECO:0000256" key="3">
    <source>
        <dbReference type="ARBA" id="ARBA00022475"/>
    </source>
</evidence>
<evidence type="ECO:0000313" key="8">
    <source>
        <dbReference type="EMBL" id="MBK4348674.1"/>
    </source>
</evidence>
<dbReference type="GO" id="GO:0006935">
    <property type="term" value="P:chemotaxis"/>
    <property type="evidence" value="ECO:0007669"/>
    <property type="project" value="UniProtKB-KW"/>
</dbReference>
<keyword evidence="4" id="KW-0145">Chemotaxis</keyword>